<gene>
    <name evidence="1" type="ORF">METZ01_LOCUS419575</name>
</gene>
<organism evidence="1">
    <name type="scientific">marine metagenome</name>
    <dbReference type="NCBI Taxonomy" id="408172"/>
    <lineage>
        <taxon>unclassified sequences</taxon>
        <taxon>metagenomes</taxon>
        <taxon>ecological metagenomes</taxon>
    </lineage>
</organism>
<protein>
    <recommendedName>
        <fullName evidence="2">Carboxymuconolactone decarboxylase-like domain-containing protein</fullName>
    </recommendedName>
</protein>
<evidence type="ECO:0000313" key="1">
    <source>
        <dbReference type="EMBL" id="SVD66721.1"/>
    </source>
</evidence>
<name>A0A382X8U3_9ZZZZ</name>
<dbReference type="SUPFAM" id="SSF69118">
    <property type="entry name" value="AhpD-like"/>
    <property type="match status" value="1"/>
</dbReference>
<dbReference type="AlphaFoldDB" id="A0A382X8U3"/>
<evidence type="ECO:0008006" key="2">
    <source>
        <dbReference type="Google" id="ProtNLM"/>
    </source>
</evidence>
<dbReference type="InterPro" id="IPR029032">
    <property type="entry name" value="AhpD-like"/>
</dbReference>
<dbReference type="EMBL" id="UINC01165369">
    <property type="protein sequence ID" value="SVD66721.1"/>
    <property type="molecule type" value="Genomic_DNA"/>
</dbReference>
<proteinExistence type="predicted"/>
<accession>A0A382X8U3</accession>
<reference evidence="1" key="1">
    <citation type="submission" date="2018-05" db="EMBL/GenBank/DDBJ databases">
        <authorList>
            <person name="Lanie J.A."/>
            <person name="Ng W.-L."/>
            <person name="Kazmierczak K.M."/>
            <person name="Andrzejewski T.M."/>
            <person name="Davidsen T.M."/>
            <person name="Wayne K.J."/>
            <person name="Tettelin H."/>
            <person name="Glass J.I."/>
            <person name="Rusch D."/>
            <person name="Podicherti R."/>
            <person name="Tsui H.-C.T."/>
            <person name="Winkler M.E."/>
        </authorList>
    </citation>
    <scope>NUCLEOTIDE SEQUENCE</scope>
</reference>
<sequence>MRGGSLLARVVFWMSRRKLGRVIGPLRVHALHTRLLAGVGSMETAQEKASTVPTTVKVLAEVLVAMRVGCPF</sequence>